<evidence type="ECO:0000313" key="1">
    <source>
        <dbReference type="EMBL" id="RAH71794.1"/>
    </source>
</evidence>
<reference evidence="1" key="1">
    <citation type="submission" date="2018-02" db="EMBL/GenBank/DDBJ databases">
        <title>The genomes of Aspergillus section Nigri reveals drivers in fungal speciation.</title>
        <authorList>
            <consortium name="DOE Joint Genome Institute"/>
            <person name="Vesth T.C."/>
            <person name="Nybo J."/>
            <person name="Theobald S."/>
            <person name="Brandl J."/>
            <person name="Frisvad J.C."/>
            <person name="Nielsen K.F."/>
            <person name="Lyhne E.K."/>
            <person name="Kogle M.E."/>
            <person name="Kuo A."/>
            <person name="Riley R."/>
            <person name="Clum A."/>
            <person name="Nolan M."/>
            <person name="Lipzen A."/>
            <person name="Salamov A."/>
            <person name="Henrissat B."/>
            <person name="Wiebenga A."/>
            <person name="De vries R.P."/>
            <person name="Grigoriev I.V."/>
            <person name="Mortensen U.H."/>
            <person name="Andersen M.R."/>
            <person name="Baker S.E."/>
        </authorList>
    </citation>
    <scope>NUCLEOTIDE SEQUENCE</scope>
    <source>
        <strain evidence="1">CBS 121060</strain>
    </source>
</reference>
<proteinExistence type="predicted"/>
<dbReference type="Proteomes" id="UP000249661">
    <property type="component" value="Unassembled WGS sequence"/>
</dbReference>
<organism evidence="1 2">
    <name type="scientific">Aspergillus aculeatinus CBS 121060</name>
    <dbReference type="NCBI Taxonomy" id="1448322"/>
    <lineage>
        <taxon>Eukaryota</taxon>
        <taxon>Fungi</taxon>
        <taxon>Dikarya</taxon>
        <taxon>Ascomycota</taxon>
        <taxon>Pezizomycotina</taxon>
        <taxon>Eurotiomycetes</taxon>
        <taxon>Eurotiomycetidae</taxon>
        <taxon>Eurotiales</taxon>
        <taxon>Aspergillaceae</taxon>
        <taxon>Aspergillus</taxon>
        <taxon>Aspergillus subgen. Circumdati</taxon>
    </lineage>
</organism>
<accession>A0ACD1HE54</accession>
<dbReference type="EMBL" id="KZ824947">
    <property type="protein sequence ID" value="RAH71794.1"/>
    <property type="molecule type" value="Genomic_DNA"/>
</dbReference>
<evidence type="ECO:0000313" key="2">
    <source>
        <dbReference type="Proteomes" id="UP000249661"/>
    </source>
</evidence>
<name>A0ACD1HE54_9EURO</name>
<keyword evidence="2" id="KW-1185">Reference proteome</keyword>
<protein>
    <submittedName>
        <fullName evidence="1">Uncharacterized protein</fullName>
    </submittedName>
</protein>
<gene>
    <name evidence="1" type="ORF">BO66DRAFT_48874</name>
</gene>
<sequence length="162" mass="18295">MQNARTCSPSSFLRIHTWLGPHSLGQELPLLQQTVWICPSYRLWLLACSQPVLPRCFPAQTRRLCRITGVHCSEANVSFLLPIQVDRHTISCQHTFEGACLCISLRQDSYPSSLAHKQPLRPWTLNNTSRTRWQPLSATVSCRIPFATSPTAPVVPSRRPHA</sequence>